<comment type="caution">
    <text evidence="2">The sequence shown here is derived from an EMBL/GenBank/DDBJ whole genome shotgun (WGS) entry which is preliminary data.</text>
</comment>
<dbReference type="EMBL" id="JAAAIP010000286">
    <property type="protein sequence ID" value="KAG0320361.1"/>
    <property type="molecule type" value="Genomic_DNA"/>
</dbReference>
<accession>A0A9P6RJZ9</accession>
<feature type="compositionally biased region" description="Basic residues" evidence="1">
    <location>
        <begin position="870"/>
        <end position="879"/>
    </location>
</feature>
<feature type="region of interest" description="Disordered" evidence="1">
    <location>
        <begin position="507"/>
        <end position="602"/>
    </location>
</feature>
<feature type="compositionally biased region" description="Basic and acidic residues" evidence="1">
    <location>
        <begin position="63"/>
        <end position="79"/>
    </location>
</feature>
<feature type="region of interest" description="Disordered" evidence="1">
    <location>
        <begin position="186"/>
        <end position="263"/>
    </location>
</feature>
<proteinExistence type="predicted"/>
<sequence>MHARHDFGQHSHHVSAASNGSTSGTAETEDYLNFHDYIHAKHDDDKDGDDSRSSLSFPPPDRLSTHDESSHETTHESTHHHQYPPLDLVPPPTQDLFRTLMEELQTQAAIQRDQFMASSTRPESTSEVTDYSFNSQHSKPLPRFMMVPLDFLSPDYDSCLHHESDPHNRSTTNSTAHSYSEAFGNVNQSHSCSSAGPSSSIPAHSSLATMSSDVPTGGMDTSGSGVFSTSKKRQITVDSHAYEDNQNGNTTPPQFSSTQEQLSPPTQDLFRMLMDELQTQAALQRDQVLATTARQDALPAGMNPNATDFAFSSQGNGSHSQHHHHHTRLPRFVMESFDFLSPDYDCMQVDGTGAQSNSSQGVYLNTGVSSDNQDTSATSTVRPNGQATTTPPPHSSHEEHLSPPTQDLFRTLMEELETQVAFQRDQFLAETTGVAPRVDPEEYVFNGQHLRPLPRFMFEPLDFLSAGYESCLDGTMQHQDSLSHHFGTASHSLMDIDMGRSMTGTALSGKTLQDGSRHVRRRSQQNKYKTILPQRPKASTIAPSRGSGKEGSTLSAAVNPLKKRRLGDDAESVSSSSPSPPSTFLTFNPTSPAGLDADEPKDSEISPAVMSALSISSSGEVGSPDDSNDGSGGAAVKRPWTPKDESLLLKLFAKRMPIKEIAKTLDRTVHSVRSRRQILTDPGFVKGKGHGVSRRCKLDPATTTKLPTYAQMAFLSLAWLPDLEGTLNDVATMVEKLFSRHLNRIPRTGHKNLQIWRAQISDALAHEKGQPRPRFESFGLKRGRQWVYRLTEFGKGVVEAMGGVDQVCQDLLKSNEMELAASAGDDSNDLAGAINRDADGLLGGGSGADAGIGQGQGYGYSYKPPDTRQKAGKRSRASRKAAAAAKKKQEEVGKSLTASPGEGAANAIAYAMEAMAAGLARMMALEEERGASDERSSASQNEEQ</sequence>
<feature type="region of interest" description="Disordered" evidence="1">
    <location>
        <begin position="351"/>
        <end position="403"/>
    </location>
</feature>
<feature type="region of interest" description="Disordered" evidence="1">
    <location>
        <begin position="114"/>
        <end position="135"/>
    </location>
</feature>
<feature type="region of interest" description="Disordered" evidence="1">
    <location>
        <begin position="42"/>
        <end position="93"/>
    </location>
</feature>
<feature type="compositionally biased region" description="Low complexity" evidence="1">
    <location>
        <begin position="15"/>
        <end position="26"/>
    </location>
</feature>
<feature type="compositionally biased region" description="Polar residues" evidence="1">
    <location>
        <begin position="207"/>
        <end position="229"/>
    </location>
</feature>
<feature type="compositionally biased region" description="Low complexity" evidence="1">
    <location>
        <begin position="572"/>
        <end position="592"/>
    </location>
</feature>
<feature type="region of interest" description="Disordered" evidence="1">
    <location>
        <begin position="1"/>
        <end position="27"/>
    </location>
</feature>
<feature type="compositionally biased region" description="Basic and acidic residues" evidence="1">
    <location>
        <begin position="42"/>
        <end position="52"/>
    </location>
</feature>
<dbReference type="OrthoDB" id="2412074at2759"/>
<dbReference type="AlphaFoldDB" id="A0A9P6RJZ9"/>
<gene>
    <name evidence="2" type="ORF">BGZ99_004553</name>
</gene>
<dbReference type="Proteomes" id="UP000738325">
    <property type="component" value="Unassembled WGS sequence"/>
</dbReference>
<feature type="compositionally biased region" description="Polar residues" evidence="1">
    <location>
        <begin position="244"/>
        <end position="263"/>
    </location>
</feature>
<keyword evidence="3" id="KW-1185">Reference proteome</keyword>
<protein>
    <submittedName>
        <fullName evidence="2">Uncharacterized protein</fullName>
    </submittedName>
</protein>
<feature type="region of interest" description="Disordered" evidence="1">
    <location>
        <begin position="856"/>
        <end position="900"/>
    </location>
</feature>
<evidence type="ECO:0000313" key="2">
    <source>
        <dbReference type="EMBL" id="KAG0320361.1"/>
    </source>
</evidence>
<evidence type="ECO:0000256" key="1">
    <source>
        <dbReference type="SAM" id="MobiDB-lite"/>
    </source>
</evidence>
<name>A0A9P6RJZ9_9FUNG</name>
<organism evidence="2 3">
    <name type="scientific">Dissophora globulifera</name>
    <dbReference type="NCBI Taxonomy" id="979702"/>
    <lineage>
        <taxon>Eukaryota</taxon>
        <taxon>Fungi</taxon>
        <taxon>Fungi incertae sedis</taxon>
        <taxon>Mucoromycota</taxon>
        <taxon>Mortierellomycotina</taxon>
        <taxon>Mortierellomycetes</taxon>
        <taxon>Mortierellales</taxon>
        <taxon>Mortierellaceae</taxon>
        <taxon>Dissophora</taxon>
    </lineage>
</organism>
<feature type="compositionally biased region" description="Polar residues" evidence="1">
    <location>
        <begin position="353"/>
        <end position="389"/>
    </location>
</feature>
<feature type="region of interest" description="Disordered" evidence="1">
    <location>
        <begin position="615"/>
        <end position="639"/>
    </location>
</feature>
<evidence type="ECO:0000313" key="3">
    <source>
        <dbReference type="Proteomes" id="UP000738325"/>
    </source>
</evidence>
<feature type="compositionally biased region" description="Low complexity" evidence="1">
    <location>
        <begin position="189"/>
        <end position="206"/>
    </location>
</feature>
<reference evidence="2" key="1">
    <citation type="journal article" date="2020" name="Fungal Divers.">
        <title>Resolving the Mortierellaceae phylogeny through synthesis of multi-gene phylogenetics and phylogenomics.</title>
        <authorList>
            <person name="Vandepol N."/>
            <person name="Liber J."/>
            <person name="Desiro A."/>
            <person name="Na H."/>
            <person name="Kennedy M."/>
            <person name="Barry K."/>
            <person name="Grigoriev I.V."/>
            <person name="Miller A.N."/>
            <person name="O'Donnell K."/>
            <person name="Stajich J.E."/>
            <person name="Bonito G."/>
        </authorList>
    </citation>
    <scope>NUCLEOTIDE SEQUENCE</scope>
    <source>
        <strain evidence="2">REB-010B</strain>
    </source>
</reference>
<feature type="compositionally biased region" description="Polar residues" evidence="1">
    <location>
        <begin position="116"/>
        <end position="135"/>
    </location>
</feature>